<dbReference type="PRINTS" id="PR01415">
    <property type="entry name" value="ANKYRIN"/>
</dbReference>
<dbReference type="SUPFAM" id="SSF48403">
    <property type="entry name" value="Ankyrin repeat"/>
    <property type="match status" value="1"/>
</dbReference>
<gene>
    <name evidence="10 11 12 13" type="primary">LOC106462344</name>
</gene>
<evidence type="ECO:0000313" key="11">
    <source>
        <dbReference type="RefSeq" id="XP_022245295.1"/>
    </source>
</evidence>
<feature type="compositionally biased region" description="Low complexity" evidence="8">
    <location>
        <begin position="333"/>
        <end position="345"/>
    </location>
</feature>
<feature type="region of interest" description="Disordered" evidence="8">
    <location>
        <begin position="319"/>
        <end position="354"/>
    </location>
</feature>
<evidence type="ECO:0000313" key="12">
    <source>
        <dbReference type="RefSeq" id="XP_022245296.1"/>
    </source>
</evidence>
<dbReference type="InterPro" id="IPR002110">
    <property type="entry name" value="Ankyrin_rpt"/>
</dbReference>
<protein>
    <submittedName>
        <fullName evidence="10 11">Protein phosphatase 1 regulatory inhibitor subunit 16B-like</fullName>
    </submittedName>
</protein>
<name>A0ABM1SNT9_LIMPO</name>
<evidence type="ECO:0000313" key="9">
    <source>
        <dbReference type="Proteomes" id="UP000694941"/>
    </source>
</evidence>
<evidence type="ECO:0000256" key="1">
    <source>
        <dbReference type="ARBA" id="ARBA00004175"/>
    </source>
</evidence>
<dbReference type="SMART" id="SM00248">
    <property type="entry name" value="ANK"/>
    <property type="match status" value="4"/>
</dbReference>
<sequence>MAEHEELVAEMALFENISAHERVQLGRKRRQQQLKRWSQNEKDFYKMRKKSERTRKPPSGQHNIRFVPSVILLESSARNDIEEVRRLLKSGVDPDSTNEDGLTAVHQCCIDSNEEMIKLLFEFGANVNATDHELWTPLHAAAACGNLNILKLVIEKGGDLLAVNSDGNMPYDICENNKTLSYIEFGMTQKGITQEMIDQTRKAPENKMLNDLKNLAKKGESLEFRDEQGATPLHIAAANDYLSVVEFLLDQNVTVDAVDNDLWRPIHAAACWCKYPGVLEMLVHGGADLSATTKNGETPFDICEDPELKMVLTELKTQMETDSKTHVHDIRRSQSQNSRSQSVRRTSIRDKNKISRREALEEAMLWQEKEKTSENHQGDDQIKEKLNHKESEKCKTPENDVNLVVTSENMEKTGETYESFRFKSNQGVKVDGLEENSCRLKESVNEIQKRLTEEVDLRAGDGPVSQSDLNVSPRNYSSTSVSESVKVEIRVTVNGSPSSGPETLSDLNNYHQCQNQVPHQDKDKPFGEQLKPTFSDAPKWKFKSSEVIGKRKKHRFCIVM</sequence>
<dbReference type="GeneID" id="106462344"/>
<keyword evidence="9" id="KW-1185">Reference proteome</keyword>
<keyword evidence="3" id="KW-1052">Target cell membrane</keyword>
<evidence type="ECO:0000256" key="4">
    <source>
        <dbReference type="ARBA" id="ARBA00022737"/>
    </source>
</evidence>
<dbReference type="Gene3D" id="1.25.40.20">
    <property type="entry name" value="Ankyrin repeat-containing domain"/>
    <property type="match status" value="2"/>
</dbReference>
<keyword evidence="5" id="KW-0800">Toxin</keyword>
<dbReference type="PROSITE" id="PS50297">
    <property type="entry name" value="ANK_REP_REGION"/>
    <property type="match status" value="3"/>
</dbReference>
<comment type="subcellular location">
    <subcellularLocation>
        <location evidence="1">Target cell membrane</location>
    </subcellularLocation>
</comment>
<keyword evidence="5" id="KW-0638">Presynaptic neurotoxin</keyword>
<dbReference type="Pfam" id="PF12796">
    <property type="entry name" value="Ank_2"/>
    <property type="match status" value="2"/>
</dbReference>
<keyword evidence="6" id="KW-0472">Membrane</keyword>
<dbReference type="PANTHER" id="PTHR24179">
    <property type="entry name" value="PROTEIN PHOSPHATASE 1 REGULATORY SUBUNIT 12"/>
    <property type="match status" value="1"/>
</dbReference>
<dbReference type="PANTHER" id="PTHR24179:SF29">
    <property type="entry name" value="LD46604P"/>
    <property type="match status" value="1"/>
</dbReference>
<proteinExistence type="predicted"/>
<evidence type="ECO:0000256" key="2">
    <source>
        <dbReference type="ARBA" id="ARBA00022483"/>
    </source>
</evidence>
<evidence type="ECO:0000256" key="7">
    <source>
        <dbReference type="PROSITE-ProRule" id="PRU00023"/>
    </source>
</evidence>
<dbReference type="InterPro" id="IPR036770">
    <property type="entry name" value="Ankyrin_rpt-contain_sf"/>
</dbReference>
<feature type="compositionally biased region" description="Basic and acidic residues" evidence="8">
    <location>
        <begin position="319"/>
        <end position="332"/>
    </location>
</feature>
<dbReference type="PROSITE" id="PS50088">
    <property type="entry name" value="ANK_REPEAT"/>
    <property type="match status" value="3"/>
</dbReference>
<evidence type="ECO:0000256" key="8">
    <source>
        <dbReference type="SAM" id="MobiDB-lite"/>
    </source>
</evidence>
<keyword evidence="5" id="KW-0528">Neurotoxin</keyword>
<feature type="repeat" description="ANK" evidence="7">
    <location>
        <begin position="133"/>
        <end position="165"/>
    </location>
</feature>
<evidence type="ECO:0000313" key="10">
    <source>
        <dbReference type="RefSeq" id="XP_013777711.1"/>
    </source>
</evidence>
<keyword evidence="7" id="KW-0040">ANK repeat</keyword>
<dbReference type="RefSeq" id="XP_022245295.1">
    <property type="nucleotide sequence ID" value="XM_022389587.1"/>
</dbReference>
<dbReference type="RefSeq" id="XP_022245297.1">
    <property type="nucleotide sequence ID" value="XM_022389589.1"/>
</dbReference>
<keyword evidence="2" id="KW-0268">Exocytosis</keyword>
<keyword evidence="6" id="KW-1053">Target membrane</keyword>
<dbReference type="Proteomes" id="UP000694941">
    <property type="component" value="Unplaced"/>
</dbReference>
<feature type="repeat" description="ANK" evidence="7">
    <location>
        <begin position="228"/>
        <end position="260"/>
    </location>
</feature>
<feature type="repeat" description="ANK" evidence="7">
    <location>
        <begin position="100"/>
        <end position="132"/>
    </location>
</feature>
<dbReference type="RefSeq" id="XP_022245296.1">
    <property type="nucleotide sequence ID" value="XM_022389588.1"/>
</dbReference>
<evidence type="ECO:0000256" key="6">
    <source>
        <dbReference type="ARBA" id="ARBA00023298"/>
    </source>
</evidence>
<evidence type="ECO:0000256" key="5">
    <source>
        <dbReference type="ARBA" id="ARBA00023028"/>
    </source>
</evidence>
<evidence type="ECO:0000256" key="3">
    <source>
        <dbReference type="ARBA" id="ARBA00022537"/>
    </source>
</evidence>
<organism evidence="9 11">
    <name type="scientific">Limulus polyphemus</name>
    <name type="common">Atlantic horseshoe crab</name>
    <dbReference type="NCBI Taxonomy" id="6850"/>
    <lineage>
        <taxon>Eukaryota</taxon>
        <taxon>Metazoa</taxon>
        <taxon>Ecdysozoa</taxon>
        <taxon>Arthropoda</taxon>
        <taxon>Chelicerata</taxon>
        <taxon>Merostomata</taxon>
        <taxon>Xiphosura</taxon>
        <taxon>Limulidae</taxon>
        <taxon>Limulus</taxon>
    </lineage>
</organism>
<keyword evidence="4" id="KW-0677">Repeat</keyword>
<evidence type="ECO:0000313" key="13">
    <source>
        <dbReference type="RefSeq" id="XP_022245297.1"/>
    </source>
</evidence>
<dbReference type="InterPro" id="IPR051226">
    <property type="entry name" value="PP1_Regulatory_Subunit"/>
</dbReference>
<accession>A0ABM1SNT9</accession>
<dbReference type="RefSeq" id="XP_013777711.1">
    <property type="nucleotide sequence ID" value="XM_013922257.2"/>
</dbReference>
<reference evidence="10 11" key="1">
    <citation type="submission" date="2025-05" db="UniProtKB">
        <authorList>
            <consortium name="RefSeq"/>
        </authorList>
    </citation>
    <scope>IDENTIFICATION</scope>
    <source>
        <tissue evidence="10 11">Muscle</tissue>
    </source>
</reference>